<dbReference type="KEGG" id="osn:115229522"/>
<dbReference type="Proteomes" id="UP000515154">
    <property type="component" value="Unplaced"/>
</dbReference>
<evidence type="ECO:0000256" key="3">
    <source>
        <dbReference type="ARBA" id="ARBA00022840"/>
    </source>
</evidence>
<dbReference type="GO" id="GO:0006424">
    <property type="term" value="P:glutamyl-tRNA aminoacylation"/>
    <property type="evidence" value="ECO:0007669"/>
    <property type="project" value="TreeGrafter"/>
</dbReference>
<dbReference type="Gene3D" id="3.40.50.620">
    <property type="entry name" value="HUPs"/>
    <property type="match status" value="2"/>
</dbReference>
<protein>
    <submittedName>
        <fullName evidence="8">Glutamate--tRNA ligase-like</fullName>
    </submittedName>
</protein>
<dbReference type="InterPro" id="IPR020058">
    <property type="entry name" value="Glu/Gln-tRNA-synth_Ib_cat-dom"/>
</dbReference>
<dbReference type="PRINTS" id="PR00987">
    <property type="entry name" value="TRNASYNTHGLU"/>
</dbReference>
<dbReference type="GO" id="GO:0005739">
    <property type="term" value="C:mitochondrion"/>
    <property type="evidence" value="ECO:0007669"/>
    <property type="project" value="TreeGrafter"/>
</dbReference>
<comment type="similarity">
    <text evidence="5">Belongs to the class-I aminoacyl-tRNA synthetase family.</text>
</comment>
<dbReference type="PANTHER" id="PTHR43311:SF2">
    <property type="entry name" value="GLUTAMATE--TRNA LIGASE, MITOCHONDRIAL-RELATED"/>
    <property type="match status" value="1"/>
</dbReference>
<dbReference type="Pfam" id="PF00069">
    <property type="entry name" value="Pkinase"/>
    <property type="match status" value="1"/>
</dbReference>
<dbReference type="GO" id="GO:0005524">
    <property type="term" value="F:ATP binding"/>
    <property type="evidence" value="ECO:0007669"/>
    <property type="project" value="UniProtKB-KW"/>
</dbReference>
<dbReference type="Gene3D" id="3.30.60.20">
    <property type="match status" value="1"/>
</dbReference>
<keyword evidence="5" id="KW-0648">Protein biosynthesis</keyword>
<organism evidence="7 8">
    <name type="scientific">Octopus sinensis</name>
    <name type="common">East Asian common octopus</name>
    <dbReference type="NCBI Taxonomy" id="2607531"/>
    <lineage>
        <taxon>Eukaryota</taxon>
        <taxon>Metazoa</taxon>
        <taxon>Spiralia</taxon>
        <taxon>Lophotrochozoa</taxon>
        <taxon>Mollusca</taxon>
        <taxon>Cephalopoda</taxon>
        <taxon>Coleoidea</taxon>
        <taxon>Octopodiformes</taxon>
        <taxon>Octopoda</taxon>
        <taxon>Incirrata</taxon>
        <taxon>Octopodidae</taxon>
        <taxon>Octopus</taxon>
    </lineage>
</organism>
<dbReference type="InterPro" id="IPR049940">
    <property type="entry name" value="GluQ/Sye"/>
</dbReference>
<evidence type="ECO:0000259" key="6">
    <source>
        <dbReference type="PROSITE" id="PS50011"/>
    </source>
</evidence>
<keyword evidence="7" id="KW-1185">Reference proteome</keyword>
<evidence type="ECO:0000313" key="8">
    <source>
        <dbReference type="RefSeq" id="XP_036355127.1"/>
    </source>
</evidence>
<evidence type="ECO:0000256" key="1">
    <source>
        <dbReference type="ARBA" id="ARBA00022598"/>
    </source>
</evidence>
<proteinExistence type="inferred from homology"/>
<evidence type="ECO:0000256" key="4">
    <source>
        <dbReference type="ARBA" id="ARBA00023146"/>
    </source>
</evidence>
<evidence type="ECO:0000256" key="2">
    <source>
        <dbReference type="ARBA" id="ARBA00022741"/>
    </source>
</evidence>
<dbReference type="InterPro" id="IPR011009">
    <property type="entry name" value="Kinase-like_dom_sf"/>
</dbReference>
<keyword evidence="4 5" id="KW-0030">Aminoacyl-tRNA synthetase</keyword>
<gene>
    <name evidence="8" type="primary">LOC115229522</name>
</gene>
<evidence type="ECO:0000256" key="5">
    <source>
        <dbReference type="RuleBase" id="RU363037"/>
    </source>
</evidence>
<dbReference type="SUPFAM" id="SSF56112">
    <property type="entry name" value="Protein kinase-like (PK-like)"/>
    <property type="match status" value="1"/>
</dbReference>
<dbReference type="PROSITE" id="PS50011">
    <property type="entry name" value="PROTEIN_KINASE_DOM"/>
    <property type="match status" value="1"/>
</dbReference>
<keyword evidence="1 5" id="KW-0436">Ligase</keyword>
<name>A0A7E6EJW7_9MOLL</name>
<dbReference type="GO" id="GO:0004672">
    <property type="term" value="F:protein kinase activity"/>
    <property type="evidence" value="ECO:0007669"/>
    <property type="project" value="InterPro"/>
</dbReference>
<dbReference type="SUPFAM" id="SSF52374">
    <property type="entry name" value="Nucleotidylyl transferase"/>
    <property type="match status" value="1"/>
</dbReference>
<dbReference type="GO" id="GO:0004818">
    <property type="term" value="F:glutamate-tRNA ligase activity"/>
    <property type="evidence" value="ECO:0007669"/>
    <property type="project" value="TreeGrafter"/>
</dbReference>
<dbReference type="InterPro" id="IPR014729">
    <property type="entry name" value="Rossmann-like_a/b/a_fold"/>
</dbReference>
<dbReference type="InterPro" id="IPR000719">
    <property type="entry name" value="Prot_kinase_dom"/>
</dbReference>
<dbReference type="PANTHER" id="PTHR43311">
    <property type="entry name" value="GLUTAMATE--TRNA LIGASE"/>
    <property type="match status" value="1"/>
</dbReference>
<dbReference type="InterPro" id="IPR000924">
    <property type="entry name" value="Glu/Gln-tRNA-synth"/>
</dbReference>
<dbReference type="RefSeq" id="XP_036355127.1">
    <property type="nucleotide sequence ID" value="XM_036499234.1"/>
</dbReference>
<sequence length="360" mass="40851">MFLNNLSIYHITRNFCSKPTVRVRFAPSPTGFIHFGGLRTALINYIFAKQNNGKFILRIEDTDQSRVVKGAVENIVDSLVWAGISPDEGDHFGGRFGPYTQSLRLPIYSKYAKLLLESGRAYRCFCSEHRLAAIREALKSSGKTSSYDGFCRTLSSVMDESPKTWDDGLYGEIRTDHDYGDHIIIKSDGWPTYHFANVIDDHFMEISHVFRGISSVPKHLCLYNAFGWKPPEYTHLPLLLDEPTTCKQCGSLLYGIFKQGLRCAGIIKIKISLFVELTYTSDVGSIFHTIVELMDLKLDNLMVDKEGNIKLIDFGMCKTHINFSLGNTWCGTPDYMSPEVLNILYVAHLDVDWNTIWKIS</sequence>
<dbReference type="Gene3D" id="3.90.800.10">
    <property type="entry name" value="Glutamyl-tRNA Synthetase, Domain 3"/>
    <property type="match status" value="2"/>
</dbReference>
<accession>A0A7E6EJW7</accession>
<dbReference type="Pfam" id="PF00749">
    <property type="entry name" value="tRNA-synt_1c"/>
    <property type="match status" value="1"/>
</dbReference>
<reference evidence="8" key="1">
    <citation type="submission" date="2025-08" db="UniProtKB">
        <authorList>
            <consortium name="RefSeq"/>
        </authorList>
    </citation>
    <scope>IDENTIFICATION</scope>
</reference>
<feature type="domain" description="Protein kinase" evidence="6">
    <location>
        <begin position="159"/>
        <end position="360"/>
    </location>
</feature>
<keyword evidence="2 5" id="KW-0547">Nucleotide-binding</keyword>
<keyword evidence="3 5" id="KW-0067">ATP-binding</keyword>
<dbReference type="AlphaFoldDB" id="A0A7E6EJW7"/>
<evidence type="ECO:0000313" key="7">
    <source>
        <dbReference type="Proteomes" id="UP000515154"/>
    </source>
</evidence>
<dbReference type="Gene3D" id="1.10.510.10">
    <property type="entry name" value="Transferase(Phosphotransferase) domain 1"/>
    <property type="match status" value="1"/>
</dbReference>